<comment type="caution">
    <text evidence="1">The sequence shown here is derived from an EMBL/GenBank/DDBJ whole genome shotgun (WGS) entry which is preliminary data.</text>
</comment>
<proteinExistence type="predicted"/>
<dbReference type="AlphaFoldDB" id="A0AAD5UAI0"/>
<evidence type="ECO:0000313" key="2">
    <source>
        <dbReference type="Proteomes" id="UP001211065"/>
    </source>
</evidence>
<keyword evidence="2" id="KW-1185">Reference proteome</keyword>
<dbReference type="Proteomes" id="UP001211065">
    <property type="component" value="Unassembled WGS sequence"/>
</dbReference>
<evidence type="ECO:0000313" key="1">
    <source>
        <dbReference type="EMBL" id="KAJ3226486.1"/>
    </source>
</evidence>
<dbReference type="EMBL" id="JADGJW010000035">
    <property type="protein sequence ID" value="KAJ3226486.1"/>
    <property type="molecule type" value="Genomic_DNA"/>
</dbReference>
<gene>
    <name evidence="1" type="ORF">HK099_004796</name>
</gene>
<protein>
    <submittedName>
        <fullName evidence="1">Uncharacterized protein</fullName>
    </submittedName>
</protein>
<sequence length="103" mass="11984">MYAVEESIDEADKTKFYKLIEKDCLITKGLSQAIRIVEKNYLVKKQLHFHSKKNFQNNILLARDDYNCENFLKKNEGFNEIEEISKCFANVTAEIDATISNTN</sequence>
<name>A0AAD5UAI0_9FUNG</name>
<reference evidence="1" key="1">
    <citation type="submission" date="2020-05" db="EMBL/GenBank/DDBJ databases">
        <title>Phylogenomic resolution of chytrid fungi.</title>
        <authorList>
            <person name="Stajich J.E."/>
            <person name="Amses K."/>
            <person name="Simmons R."/>
            <person name="Seto K."/>
            <person name="Myers J."/>
            <person name="Bonds A."/>
            <person name="Quandt C.A."/>
            <person name="Barry K."/>
            <person name="Liu P."/>
            <person name="Grigoriev I."/>
            <person name="Longcore J.E."/>
            <person name="James T.Y."/>
        </authorList>
    </citation>
    <scope>NUCLEOTIDE SEQUENCE</scope>
    <source>
        <strain evidence="1">JEL0476</strain>
    </source>
</reference>
<accession>A0AAD5UAI0</accession>
<organism evidence="1 2">
    <name type="scientific">Clydaea vesicula</name>
    <dbReference type="NCBI Taxonomy" id="447962"/>
    <lineage>
        <taxon>Eukaryota</taxon>
        <taxon>Fungi</taxon>
        <taxon>Fungi incertae sedis</taxon>
        <taxon>Chytridiomycota</taxon>
        <taxon>Chytridiomycota incertae sedis</taxon>
        <taxon>Chytridiomycetes</taxon>
        <taxon>Lobulomycetales</taxon>
        <taxon>Lobulomycetaceae</taxon>
        <taxon>Clydaea</taxon>
    </lineage>
</organism>